<sequence>MSLDKKLPTAKKMIIFNNENPLDVGHKFVMTNRTYKNWDQVLDEWTKKVRPKFGKVTRVFTPVHGNEVHGMHELRDNGVYIVGGDTHHRKNPRFPPARRVNSPAVQALFHAEKVIKHATVHFKDVSDFFNMDFCI</sequence>
<dbReference type="STRING" id="947166.A0A1D1VE73"/>
<dbReference type="Proteomes" id="UP000186922">
    <property type="component" value="Unassembled WGS sequence"/>
</dbReference>
<gene>
    <name evidence="2" type="primary">RvY_10130-1</name>
    <name evidence="2" type="synonym">RvY_10130.1</name>
    <name evidence="2" type="ORF">RvY_10130</name>
</gene>
<evidence type="ECO:0000259" key="1">
    <source>
        <dbReference type="PROSITE" id="PS50309"/>
    </source>
</evidence>
<proteinExistence type="predicted"/>
<protein>
    <recommendedName>
        <fullName evidence="1">Doublecortin domain-containing protein</fullName>
    </recommendedName>
</protein>
<evidence type="ECO:0000313" key="2">
    <source>
        <dbReference type="EMBL" id="GAU99085.1"/>
    </source>
</evidence>
<dbReference type="PANTHER" id="PTHR23004">
    <property type="entry name" value="DOUBLECORTIN DOMAIN CONTAINING 2"/>
    <property type="match status" value="1"/>
</dbReference>
<dbReference type="SMART" id="SM00537">
    <property type="entry name" value="DCX"/>
    <property type="match status" value="1"/>
</dbReference>
<dbReference type="InterPro" id="IPR036572">
    <property type="entry name" value="Doublecortin_dom_sf"/>
</dbReference>
<dbReference type="GO" id="GO:0005874">
    <property type="term" value="C:microtubule"/>
    <property type="evidence" value="ECO:0007669"/>
    <property type="project" value="TreeGrafter"/>
</dbReference>
<keyword evidence="3" id="KW-1185">Reference proteome</keyword>
<dbReference type="PANTHER" id="PTHR23004:SF11">
    <property type="entry name" value="PROTEIN RPI-1"/>
    <property type="match status" value="1"/>
</dbReference>
<dbReference type="EMBL" id="BDGG01000005">
    <property type="protein sequence ID" value="GAU99085.1"/>
    <property type="molecule type" value="Genomic_DNA"/>
</dbReference>
<name>A0A1D1VE73_RAMVA</name>
<organism evidence="2 3">
    <name type="scientific">Ramazzottius varieornatus</name>
    <name type="common">Water bear</name>
    <name type="synonym">Tardigrade</name>
    <dbReference type="NCBI Taxonomy" id="947166"/>
    <lineage>
        <taxon>Eukaryota</taxon>
        <taxon>Metazoa</taxon>
        <taxon>Ecdysozoa</taxon>
        <taxon>Tardigrada</taxon>
        <taxon>Eutardigrada</taxon>
        <taxon>Parachela</taxon>
        <taxon>Hypsibioidea</taxon>
        <taxon>Ramazzottiidae</taxon>
        <taxon>Ramazzottius</taxon>
    </lineage>
</organism>
<dbReference type="Gene3D" id="3.10.20.230">
    <property type="entry name" value="Doublecortin domain"/>
    <property type="match status" value="1"/>
</dbReference>
<dbReference type="GO" id="GO:0005815">
    <property type="term" value="C:microtubule organizing center"/>
    <property type="evidence" value="ECO:0007669"/>
    <property type="project" value="TreeGrafter"/>
</dbReference>
<reference evidence="2 3" key="1">
    <citation type="journal article" date="2016" name="Nat. Commun.">
        <title>Extremotolerant tardigrade genome and improved radiotolerance of human cultured cells by tardigrade-unique protein.</title>
        <authorList>
            <person name="Hashimoto T."/>
            <person name="Horikawa D.D."/>
            <person name="Saito Y."/>
            <person name="Kuwahara H."/>
            <person name="Kozuka-Hata H."/>
            <person name="Shin-I T."/>
            <person name="Minakuchi Y."/>
            <person name="Ohishi K."/>
            <person name="Motoyama A."/>
            <person name="Aizu T."/>
            <person name="Enomoto A."/>
            <person name="Kondo K."/>
            <person name="Tanaka S."/>
            <person name="Hara Y."/>
            <person name="Koshikawa S."/>
            <person name="Sagara H."/>
            <person name="Miura T."/>
            <person name="Yokobori S."/>
            <person name="Miyagawa K."/>
            <person name="Suzuki Y."/>
            <person name="Kubo T."/>
            <person name="Oyama M."/>
            <person name="Kohara Y."/>
            <person name="Fujiyama A."/>
            <person name="Arakawa K."/>
            <person name="Katayama T."/>
            <person name="Toyoda A."/>
            <person name="Kunieda T."/>
        </authorList>
    </citation>
    <scope>NUCLEOTIDE SEQUENCE [LARGE SCALE GENOMIC DNA]</scope>
    <source>
        <strain evidence="2 3">YOKOZUNA-1</strain>
    </source>
</reference>
<dbReference type="Pfam" id="PF03607">
    <property type="entry name" value="DCX"/>
    <property type="match status" value="1"/>
</dbReference>
<evidence type="ECO:0000313" key="3">
    <source>
        <dbReference type="Proteomes" id="UP000186922"/>
    </source>
</evidence>
<dbReference type="GO" id="GO:0035556">
    <property type="term" value="P:intracellular signal transduction"/>
    <property type="evidence" value="ECO:0007669"/>
    <property type="project" value="InterPro"/>
</dbReference>
<dbReference type="OrthoDB" id="9895813at2759"/>
<feature type="domain" description="Doublecortin" evidence="1">
    <location>
        <begin position="11"/>
        <end position="85"/>
    </location>
</feature>
<dbReference type="InterPro" id="IPR003533">
    <property type="entry name" value="Doublecortin_dom"/>
</dbReference>
<accession>A0A1D1VE73</accession>
<dbReference type="AlphaFoldDB" id="A0A1D1VE73"/>
<comment type="caution">
    <text evidence="2">The sequence shown here is derived from an EMBL/GenBank/DDBJ whole genome shotgun (WGS) entry which is preliminary data.</text>
</comment>
<dbReference type="PROSITE" id="PS50309">
    <property type="entry name" value="DC"/>
    <property type="match status" value="1"/>
</dbReference>
<dbReference type="SUPFAM" id="SSF89837">
    <property type="entry name" value="Doublecortin (DC)"/>
    <property type="match status" value="1"/>
</dbReference>